<dbReference type="EMBL" id="JABELV010000350">
    <property type="protein sequence ID" value="KAG7527284.1"/>
    <property type="molecule type" value="Genomic_DNA"/>
</dbReference>
<evidence type="ECO:0000313" key="1">
    <source>
        <dbReference type="EMBL" id="KAG7527284.1"/>
    </source>
</evidence>
<sequence length="296" mass="33194">MTHILDKACSSSQAQSEATRSSLQSALIEGPTRTTTFCNADEEFCLVVHEDKEYHGVKRHDYNRAILTGSLGVEVGPKEYLAFNALRASIEKQVDAALENLGNHFLNEDRVDSKAWVVFHQESKAIEAAIDEDRTVTGGWKEIAKKHIEDVAYNRLENGAGSFVQSILEAHEEKIQEKFTDINRPYGHMKHDFASLIVMQATRVVVYSLIMGQAAVVNARVGTTQQARLRFNEYLTHIYWTYCASPEGYRKQGSREVCGATWRDALPHEFAVWIDAPTVTSASSLQDVAILITQMQ</sequence>
<name>A0A8K0JDK8_9TREE</name>
<reference evidence="1" key="1">
    <citation type="submission" date="2020-04" db="EMBL/GenBank/DDBJ databases">
        <title>Analysis of mating type loci in Filobasidium floriforme.</title>
        <authorList>
            <person name="Nowrousian M."/>
        </authorList>
    </citation>
    <scope>NUCLEOTIDE SEQUENCE</scope>
    <source>
        <strain evidence="1">CBS 6242</strain>
    </source>
</reference>
<organism evidence="1 2">
    <name type="scientific">Filobasidium floriforme</name>
    <dbReference type="NCBI Taxonomy" id="5210"/>
    <lineage>
        <taxon>Eukaryota</taxon>
        <taxon>Fungi</taxon>
        <taxon>Dikarya</taxon>
        <taxon>Basidiomycota</taxon>
        <taxon>Agaricomycotina</taxon>
        <taxon>Tremellomycetes</taxon>
        <taxon>Filobasidiales</taxon>
        <taxon>Filobasidiaceae</taxon>
        <taxon>Filobasidium</taxon>
    </lineage>
</organism>
<comment type="caution">
    <text evidence="1">The sequence shown here is derived from an EMBL/GenBank/DDBJ whole genome shotgun (WGS) entry which is preliminary data.</text>
</comment>
<dbReference type="AlphaFoldDB" id="A0A8K0JDK8"/>
<gene>
    <name evidence="1" type="ORF">FFLO_07090</name>
</gene>
<keyword evidence="2" id="KW-1185">Reference proteome</keyword>
<accession>A0A8K0JDK8</accession>
<dbReference type="Proteomes" id="UP000812966">
    <property type="component" value="Unassembled WGS sequence"/>
</dbReference>
<proteinExistence type="predicted"/>
<evidence type="ECO:0000313" key="2">
    <source>
        <dbReference type="Proteomes" id="UP000812966"/>
    </source>
</evidence>
<protein>
    <submittedName>
        <fullName evidence="1">Uncharacterized protein</fullName>
    </submittedName>
</protein>